<reference evidence="2" key="1">
    <citation type="submission" date="2020-11" db="EMBL/GenBank/DDBJ databases">
        <authorList>
            <person name="Tran Van P."/>
        </authorList>
    </citation>
    <scope>NUCLEOTIDE SEQUENCE</scope>
</reference>
<evidence type="ECO:0000313" key="2">
    <source>
        <dbReference type="EMBL" id="CAD7569552.1"/>
    </source>
</evidence>
<keyword evidence="1" id="KW-0732">Signal</keyword>
<feature type="chain" id="PRO_5031127921" evidence="1">
    <location>
        <begin position="21"/>
        <end position="293"/>
    </location>
</feature>
<sequence length="293" mass="32347">MKFVKVCCGLVFLLVGPASLSRIVARKGVKNYEPERLLEERREDETSEVVDKSRIRRSSLVYSLAAPPNKYQLAGAPIQSREPLSLVELSQKQGKFLGALSALSTTKFPRSAHLQQPRIPVLHATPLEPYGALLTPTIHSLQPQSPGHEVNHKTATPILVTPRPIHDTEPAVASVRSYHPHQGLTEAIIGGVTHQETYNHHPNHHPNHQNHLEEPTHVELDEVNPNLRGGRVEIHLGNLPSDHPIEIRTSISTSSTVELNTTTALANYATEAGEDVQTSSSTWSVHMETVRFS</sequence>
<proteinExistence type="predicted"/>
<gene>
    <name evidence="2" type="ORF">TCMB3V08_LOCUS2287</name>
</gene>
<dbReference type="AlphaFoldDB" id="A0A7R9IYY1"/>
<organism evidence="2">
    <name type="scientific">Timema californicum</name>
    <name type="common">California timema</name>
    <name type="synonym">Walking stick</name>
    <dbReference type="NCBI Taxonomy" id="61474"/>
    <lineage>
        <taxon>Eukaryota</taxon>
        <taxon>Metazoa</taxon>
        <taxon>Ecdysozoa</taxon>
        <taxon>Arthropoda</taxon>
        <taxon>Hexapoda</taxon>
        <taxon>Insecta</taxon>
        <taxon>Pterygota</taxon>
        <taxon>Neoptera</taxon>
        <taxon>Polyneoptera</taxon>
        <taxon>Phasmatodea</taxon>
        <taxon>Timematodea</taxon>
        <taxon>Timematoidea</taxon>
        <taxon>Timematidae</taxon>
        <taxon>Timema</taxon>
    </lineage>
</organism>
<protein>
    <submittedName>
        <fullName evidence="2">(California timema) hypothetical protein</fullName>
    </submittedName>
</protein>
<dbReference type="EMBL" id="OE179713">
    <property type="protein sequence ID" value="CAD7569552.1"/>
    <property type="molecule type" value="Genomic_DNA"/>
</dbReference>
<evidence type="ECO:0000256" key="1">
    <source>
        <dbReference type="SAM" id="SignalP"/>
    </source>
</evidence>
<name>A0A7R9IYY1_TIMCA</name>
<feature type="signal peptide" evidence="1">
    <location>
        <begin position="1"/>
        <end position="20"/>
    </location>
</feature>
<accession>A0A7R9IYY1</accession>